<comment type="caution">
    <text evidence="2">The sequence shown here is derived from an EMBL/GenBank/DDBJ whole genome shotgun (WGS) entry which is preliminary data.</text>
</comment>
<evidence type="ECO:0000256" key="1">
    <source>
        <dbReference type="SAM" id="MobiDB-lite"/>
    </source>
</evidence>
<dbReference type="STRING" id="1544798.LH29_08295"/>
<accession>A0A0D8JEN2</accession>
<dbReference type="RefSeq" id="WP_045027489.1">
    <property type="nucleotide sequence ID" value="NZ_JRHC01000001.1"/>
</dbReference>
<organism evidence="2 3">
    <name type="scientific">Draconibacterium sediminis</name>
    <dbReference type="NCBI Taxonomy" id="1544798"/>
    <lineage>
        <taxon>Bacteria</taxon>
        <taxon>Pseudomonadati</taxon>
        <taxon>Bacteroidota</taxon>
        <taxon>Bacteroidia</taxon>
        <taxon>Marinilabiliales</taxon>
        <taxon>Prolixibacteraceae</taxon>
        <taxon>Draconibacterium</taxon>
    </lineage>
</organism>
<evidence type="ECO:0000313" key="2">
    <source>
        <dbReference type="EMBL" id="KJF45360.1"/>
    </source>
</evidence>
<dbReference type="AlphaFoldDB" id="A0A0D8JEN2"/>
<sequence>MNKSNFKLKDYKNVRLVFSPGELYEFHKETEGMPDRAFMDSMVQKAIEVKNSNTDLQTVIRESGVIRSTDVANLPPISKDESSDSSEEEDKLITRKEAMRLLNVKTVLTMIRWEEKGILNPLRINSRIRYWKSEILDAAESFQRLR</sequence>
<dbReference type="OrthoDB" id="1097811at2"/>
<evidence type="ECO:0008006" key="4">
    <source>
        <dbReference type="Google" id="ProtNLM"/>
    </source>
</evidence>
<evidence type="ECO:0000313" key="3">
    <source>
        <dbReference type="Proteomes" id="UP000032544"/>
    </source>
</evidence>
<name>A0A0D8JEN2_9BACT</name>
<gene>
    <name evidence="2" type="ORF">LH29_08295</name>
</gene>
<feature type="region of interest" description="Disordered" evidence="1">
    <location>
        <begin position="71"/>
        <end position="91"/>
    </location>
</feature>
<protein>
    <recommendedName>
        <fullName evidence="4">Helix-turn-helix domain-containing protein</fullName>
    </recommendedName>
</protein>
<dbReference type="Proteomes" id="UP000032544">
    <property type="component" value="Unassembled WGS sequence"/>
</dbReference>
<reference evidence="2 3" key="1">
    <citation type="submission" date="2014-09" db="EMBL/GenBank/DDBJ databases">
        <title>Draft Genome Sequence of Draconibacterium sp. JN14CK-3.</title>
        <authorList>
            <person name="Dong C."/>
            <person name="Lai Q."/>
            <person name="Shao Z."/>
        </authorList>
    </citation>
    <scope>NUCLEOTIDE SEQUENCE [LARGE SCALE GENOMIC DNA]</scope>
    <source>
        <strain evidence="2 3">JN14CK-3</strain>
    </source>
</reference>
<proteinExistence type="predicted"/>
<dbReference type="EMBL" id="JRHC01000001">
    <property type="protein sequence ID" value="KJF45360.1"/>
    <property type="molecule type" value="Genomic_DNA"/>
</dbReference>
<keyword evidence="3" id="KW-1185">Reference proteome</keyword>